<proteinExistence type="predicted"/>
<dbReference type="GO" id="GO:0008757">
    <property type="term" value="F:S-adenosylmethionine-dependent methyltransferase activity"/>
    <property type="evidence" value="ECO:0007669"/>
    <property type="project" value="InterPro"/>
</dbReference>
<dbReference type="VEuPathDB" id="VectorBase:AALB20_030059"/>
<evidence type="ECO:0000313" key="6">
    <source>
        <dbReference type="EnsemblMetazoa" id="AALB008545-PA"/>
    </source>
</evidence>
<keyword evidence="2" id="KW-0808">Transferase</keyword>
<feature type="compositionally biased region" description="Polar residues" evidence="4">
    <location>
        <begin position="915"/>
        <end position="934"/>
    </location>
</feature>
<dbReference type="SUPFAM" id="SSF53335">
    <property type="entry name" value="S-adenosyl-L-methionine-dependent methyltransferases"/>
    <property type="match status" value="1"/>
</dbReference>
<name>A0A182FPS6_ANOAL</name>
<feature type="compositionally biased region" description="Low complexity" evidence="4">
    <location>
        <begin position="714"/>
        <end position="739"/>
    </location>
</feature>
<dbReference type="STRING" id="7167.A0A182FPS6"/>
<dbReference type="Gene3D" id="3.40.50.150">
    <property type="entry name" value="Vaccinia Virus protein VP39"/>
    <property type="match status" value="2"/>
</dbReference>
<dbReference type="FunFam" id="3.40.50.150:FF:000195">
    <property type="entry name" value="Methyltransferase domain containing protein"/>
    <property type="match status" value="1"/>
</dbReference>
<evidence type="ECO:0000313" key="7">
    <source>
        <dbReference type="Proteomes" id="UP000069272"/>
    </source>
</evidence>
<dbReference type="GO" id="GO:0005737">
    <property type="term" value="C:cytoplasm"/>
    <property type="evidence" value="ECO:0007669"/>
    <property type="project" value="TreeGrafter"/>
</dbReference>
<protein>
    <recommendedName>
        <fullName evidence="5">Methyltransferase type 11 domain-containing protein</fullName>
    </recommendedName>
</protein>
<dbReference type="InterPro" id="IPR013216">
    <property type="entry name" value="Methyltransf_11"/>
</dbReference>
<feature type="region of interest" description="Disordered" evidence="4">
    <location>
        <begin position="337"/>
        <end position="387"/>
    </location>
</feature>
<feature type="compositionally biased region" description="Low complexity" evidence="4">
    <location>
        <begin position="875"/>
        <end position="907"/>
    </location>
</feature>
<dbReference type="PANTHER" id="PTHR13069">
    <property type="entry name" value="ALKYLATED DNA REPAIR PROTEIN ALKB HOMOLOG 8"/>
    <property type="match status" value="1"/>
</dbReference>
<dbReference type="GO" id="GO:0002098">
    <property type="term" value="P:tRNA wobble uridine modification"/>
    <property type="evidence" value="ECO:0007669"/>
    <property type="project" value="TreeGrafter"/>
</dbReference>
<feature type="region of interest" description="Disordered" evidence="4">
    <location>
        <begin position="712"/>
        <end position="750"/>
    </location>
</feature>
<feature type="domain" description="Methyltransferase type 11" evidence="5">
    <location>
        <begin position="109"/>
        <end position="199"/>
    </location>
</feature>
<dbReference type="InterPro" id="IPR029063">
    <property type="entry name" value="SAM-dependent_MTases_sf"/>
</dbReference>
<reference evidence="6" key="2">
    <citation type="submission" date="2022-08" db="UniProtKB">
        <authorList>
            <consortium name="EnsemblMetazoa"/>
        </authorList>
    </citation>
    <scope>IDENTIFICATION</scope>
    <source>
        <strain evidence="6">STECLA/ALBI9_A</strain>
    </source>
</reference>
<feature type="region of interest" description="Disordered" evidence="4">
    <location>
        <begin position="628"/>
        <end position="700"/>
    </location>
</feature>
<feature type="compositionally biased region" description="Low complexity" evidence="4">
    <location>
        <begin position="816"/>
        <end position="835"/>
    </location>
</feature>
<keyword evidence="3" id="KW-0175">Coiled coil</keyword>
<feature type="compositionally biased region" description="Low complexity" evidence="4">
    <location>
        <begin position="1042"/>
        <end position="1052"/>
    </location>
</feature>
<feature type="compositionally biased region" description="Low complexity" evidence="4">
    <location>
        <begin position="254"/>
        <end position="270"/>
    </location>
</feature>
<dbReference type="GO" id="GO:0000049">
    <property type="term" value="F:tRNA binding"/>
    <property type="evidence" value="ECO:0007669"/>
    <property type="project" value="TreeGrafter"/>
</dbReference>
<dbReference type="CDD" id="cd02440">
    <property type="entry name" value="AdoMet_MTases"/>
    <property type="match status" value="1"/>
</dbReference>
<sequence>MMWLKVTTLPCHYCCGEGHRGLIKLQQTLYFAPRYKSCSVPFRRYGKETTETRSMTDRSSRTDVSGRSAALERAYVHDVYENCEEPNGQIRPKVAQFLTGLEPGSLVCDVGCGNGRYLAGFNPLIYTIGVDRCYRLAQVAHGKGAEVAICDNLELPFRDESFDAVLSLAVVHHFATAERRVGAIRELARILRIGGRVIITVWALEQRHRRFESQDVLVPWQPPRTKTAGGLSDEEDDDDFLPPYHAYTEDSTNSSRSAGDGDSSSLSSSSPGETCYSFVRRAIQKLAGSKRSPWFLESWSSRETKHDSSLDYEDARDLPIELRRLEDFDDLPEPPLSAGLKSRSLGSILNPPPKTIVRSRSSVPSLGAQIPESKATPATEPAVSRRPKLVKQKQSLCDDVDYKFSESSQAYREHMLRNESRAQLLRKQSSLNEELMAESRLREKDRIRKRIQKQISLNETFLCRSLFTKRLQVIKEGFTTKLKTSTGSLERVTKNGFVKIIQNIKAASPASYHGGGGGPGSSGQPCGAHHHHHHHQHHHQHQQHQQHHHHHHHHHGYHGHGSYGGPQSAGSSGGRPTGAYCYDPASGCSGGCGSASGCTSNQGAEYGCPIGGCRFGVGSASGYRLSRNNSTSGGSGTGSSNGGGDVGSCNGTAAHGHDKLLASMGSSQDDASKPRRHSRESGSDSSKDSSLQSDTSIESEDSFASVIYIPKPDQQPQQQQQQPQQQQPHHHQQQQQQQQVPSNGSVCSVSGAPHGHGGVCSGGSICSPDMYSPGAASAAVSRMPSSSVPTSPLVMPCPTPAHSPAPLRPISGGGDTSTPGTSGTNDGGSTSSNGSECSQRFTFEETAIAPWQQEQQLQQHETLLRETSGNGGELTTTSTTTMATPMTTTTSTTSTASISIPAIISSTPPAPSSSKGRTVASTTDTKPQTGSPKKSSVPAKITRQQIKELPPIPKFRRSGNYPILRRQASASAGSSSTAPVPVPKLLSLELFNPETDDLDSDSSEPSSPDSIDSVISALRPSLSPQPQTSASTSGSTHHHKAPSLSAGSAGPSNPLDTGGSLTGASLIPPLVEAAAVVAHKLEDVVDMALPERPCMDPKPIRFNGLLEKNGVPAEQQPTAPNADTDPLSPSRQHLVDFAEKLSAQLMKELENEKLREQSFDEDDDVFGADGRARSDSSHIMMDPYLKKLNGDLRDLSQLRAELRERRLMLANLSNLGSGGGLNLGAQLGDSNDSLGPVSYGSSMAPIIQEEADDDDDEDDFDELDYQRGSLADTGNQPSVSGYGGVAAASLTKPAQQAQLKCGKGLSCKTVVDDFVIIPEVDEDDPDDLLTNDTALLIQEEDSSEEHTHSGSTQLQPDEQRFQSASMASAQADAQHRRRSKVLSFNSVTAQPGGHSHLIASDCQLGSSSGSSNSSSGKDLSEKHNPRSWNAPSTSGVPIAASCASLCPVASSTSTVTAGAVATTTGSAGPPISAGERKPLSGTKKSSMPSLESHASADSWAHSNSTASLDSPSIGGSATHHRYYHVFREGELDALINHHVTSLHIVSSYYERASWCVVAEKVHVWTI</sequence>
<feature type="compositionally biased region" description="Pro residues" evidence="4">
    <location>
        <begin position="795"/>
        <end position="807"/>
    </location>
</feature>
<feature type="region of interest" description="Disordered" evidence="4">
    <location>
        <begin position="864"/>
        <end position="959"/>
    </location>
</feature>
<dbReference type="PANTHER" id="PTHR13069:SF37">
    <property type="entry name" value="FIRE DANCER"/>
    <property type="match status" value="1"/>
</dbReference>
<feature type="compositionally biased region" description="Polar residues" evidence="4">
    <location>
        <begin position="1500"/>
        <end position="1514"/>
    </location>
</feature>
<dbReference type="EnsemblMetazoa" id="AALB008545-RA">
    <property type="protein sequence ID" value="AALB008545-PA"/>
    <property type="gene ID" value="AALB008545"/>
</dbReference>
<evidence type="ECO:0000256" key="1">
    <source>
        <dbReference type="ARBA" id="ARBA00022603"/>
    </source>
</evidence>
<organism evidence="6 7">
    <name type="scientific">Anopheles albimanus</name>
    <name type="common">New world malaria mosquito</name>
    <dbReference type="NCBI Taxonomy" id="7167"/>
    <lineage>
        <taxon>Eukaryota</taxon>
        <taxon>Metazoa</taxon>
        <taxon>Ecdysozoa</taxon>
        <taxon>Arthropoda</taxon>
        <taxon>Hexapoda</taxon>
        <taxon>Insecta</taxon>
        <taxon>Pterygota</taxon>
        <taxon>Neoptera</taxon>
        <taxon>Endopterygota</taxon>
        <taxon>Diptera</taxon>
        <taxon>Nematocera</taxon>
        <taxon>Culicoidea</taxon>
        <taxon>Culicidae</taxon>
        <taxon>Anophelinae</taxon>
        <taxon>Anopheles</taxon>
    </lineage>
</organism>
<dbReference type="Proteomes" id="UP000069272">
    <property type="component" value="Chromosome 2R"/>
</dbReference>
<feature type="region of interest" description="Disordered" evidence="4">
    <location>
        <begin position="1340"/>
        <end position="1432"/>
    </location>
</feature>
<evidence type="ECO:0000256" key="3">
    <source>
        <dbReference type="SAM" id="Coils"/>
    </source>
</evidence>
<feature type="region of interest" description="Disordered" evidence="4">
    <location>
        <begin position="781"/>
        <end position="837"/>
    </location>
</feature>
<feature type="compositionally biased region" description="Gly residues" evidence="4">
    <location>
        <begin position="633"/>
        <end position="646"/>
    </location>
</feature>
<dbReference type="FunFam" id="3.40.50.150:FF:000319">
    <property type="entry name" value="Fire dancer"/>
    <property type="match status" value="1"/>
</dbReference>
<evidence type="ECO:0000256" key="2">
    <source>
        <dbReference type="ARBA" id="ARBA00022679"/>
    </source>
</evidence>
<dbReference type="GO" id="GO:0030488">
    <property type="term" value="P:tRNA methylation"/>
    <property type="evidence" value="ECO:0007669"/>
    <property type="project" value="TreeGrafter"/>
</dbReference>
<keyword evidence="7" id="KW-1185">Reference proteome</keyword>
<dbReference type="GO" id="GO:0005634">
    <property type="term" value="C:nucleus"/>
    <property type="evidence" value="ECO:0007669"/>
    <property type="project" value="TreeGrafter"/>
</dbReference>
<reference evidence="6 7" key="1">
    <citation type="journal article" date="2017" name="G3 (Bethesda)">
        <title>The Physical Genome Mapping of Anopheles albimanus Corrected Scaffold Misassemblies and Identified Interarm Rearrangements in Genus Anopheles.</title>
        <authorList>
            <person name="Artemov G.N."/>
            <person name="Peery A.N."/>
            <person name="Jiang X."/>
            <person name="Tu Z."/>
            <person name="Stegniy V.N."/>
            <person name="Sharakhova M.V."/>
            <person name="Sharakhov I.V."/>
        </authorList>
    </citation>
    <scope>NUCLEOTIDE SEQUENCE [LARGE SCALE GENOMIC DNA]</scope>
    <source>
        <strain evidence="6 7">ALBI9_A</strain>
    </source>
</reference>
<keyword evidence="1" id="KW-0489">Methyltransferase</keyword>
<feature type="coiled-coil region" evidence="3">
    <location>
        <begin position="1185"/>
        <end position="1215"/>
    </location>
</feature>
<accession>A0A182FPS6</accession>
<dbReference type="GO" id="GO:0106335">
    <property type="term" value="F:tRNA (5-carboxymethyluridine(34)-5-O)-methyltransferase activity"/>
    <property type="evidence" value="ECO:0007669"/>
    <property type="project" value="TreeGrafter"/>
</dbReference>
<dbReference type="VEuPathDB" id="VectorBase:AALB008545"/>
<evidence type="ECO:0000259" key="5">
    <source>
        <dbReference type="Pfam" id="PF08241"/>
    </source>
</evidence>
<feature type="compositionally biased region" description="Basic residues" evidence="4">
    <location>
        <begin position="528"/>
        <end position="558"/>
    </location>
</feature>
<feature type="compositionally biased region" description="Low complexity" evidence="4">
    <location>
        <begin position="1362"/>
        <end position="1372"/>
    </location>
</feature>
<feature type="region of interest" description="Disordered" evidence="4">
    <location>
        <begin position="993"/>
        <end position="1057"/>
    </location>
</feature>
<feature type="region of interest" description="Disordered" evidence="4">
    <location>
        <begin position="508"/>
        <end position="575"/>
    </location>
</feature>
<feature type="region of interest" description="Disordered" evidence="4">
    <location>
        <begin position="1462"/>
        <end position="1514"/>
    </location>
</feature>
<feature type="compositionally biased region" description="Low complexity" evidence="4">
    <location>
        <begin position="1405"/>
        <end position="1416"/>
    </location>
</feature>
<evidence type="ECO:0000256" key="4">
    <source>
        <dbReference type="SAM" id="MobiDB-lite"/>
    </source>
</evidence>
<feature type="region of interest" description="Disordered" evidence="4">
    <location>
        <begin position="222"/>
        <end position="272"/>
    </location>
</feature>
<dbReference type="Pfam" id="PF08241">
    <property type="entry name" value="Methyltransf_11"/>
    <property type="match status" value="1"/>
</dbReference>
<dbReference type="InterPro" id="IPR051422">
    <property type="entry name" value="AlkB_tRNA_MeTrf/Diox"/>
</dbReference>
<feature type="compositionally biased region" description="Low complexity" evidence="4">
    <location>
        <begin position="1003"/>
        <end position="1016"/>
    </location>
</feature>